<accession>A0A0R1ETZ3</accession>
<organism evidence="6 7">
    <name type="scientific">Lacticaseibacillus zeae DSM 20178 = KCTC 3804</name>
    <dbReference type="NCBI Taxonomy" id="1423816"/>
    <lineage>
        <taxon>Bacteria</taxon>
        <taxon>Bacillati</taxon>
        <taxon>Bacillota</taxon>
        <taxon>Bacilli</taxon>
        <taxon>Lactobacillales</taxon>
        <taxon>Lactobacillaceae</taxon>
        <taxon>Lacticaseibacillus</taxon>
    </lineage>
</organism>
<dbReference type="PROSITE" id="PS51464">
    <property type="entry name" value="SIS"/>
    <property type="match status" value="1"/>
</dbReference>
<dbReference type="SUPFAM" id="SSF46689">
    <property type="entry name" value="Homeodomain-like"/>
    <property type="match status" value="1"/>
</dbReference>
<proteinExistence type="predicted"/>
<feature type="domain" description="SIS" evidence="5">
    <location>
        <begin position="109"/>
        <end position="249"/>
    </location>
</feature>
<dbReference type="AlphaFoldDB" id="A0A0R1ETZ3"/>
<dbReference type="EMBL" id="AZCT01000004">
    <property type="protein sequence ID" value="KRK12806.1"/>
    <property type="molecule type" value="Genomic_DNA"/>
</dbReference>
<dbReference type="Pfam" id="PF01380">
    <property type="entry name" value="SIS"/>
    <property type="match status" value="1"/>
</dbReference>
<keyword evidence="2" id="KW-0238">DNA-binding</keyword>
<reference evidence="6 7" key="1">
    <citation type="journal article" date="2015" name="Genome Announc.">
        <title>Expanding the biotechnology potential of lactobacilli through comparative genomics of 213 strains and associated genera.</title>
        <authorList>
            <person name="Sun Z."/>
            <person name="Harris H.M."/>
            <person name="McCann A."/>
            <person name="Guo C."/>
            <person name="Argimon S."/>
            <person name="Zhang W."/>
            <person name="Yang X."/>
            <person name="Jeffery I.B."/>
            <person name="Cooney J.C."/>
            <person name="Kagawa T.F."/>
            <person name="Liu W."/>
            <person name="Song Y."/>
            <person name="Salvetti E."/>
            <person name="Wrobel A."/>
            <person name="Rasinkangas P."/>
            <person name="Parkhill J."/>
            <person name="Rea M.C."/>
            <person name="O'Sullivan O."/>
            <person name="Ritari J."/>
            <person name="Douillard F.P."/>
            <person name="Paul Ross R."/>
            <person name="Yang R."/>
            <person name="Briner A.E."/>
            <person name="Felis G.E."/>
            <person name="de Vos W.M."/>
            <person name="Barrangou R."/>
            <person name="Klaenhammer T.R."/>
            <person name="Caufield P.W."/>
            <person name="Cui Y."/>
            <person name="Zhang H."/>
            <person name="O'Toole P.W."/>
        </authorList>
    </citation>
    <scope>NUCLEOTIDE SEQUENCE [LARGE SCALE GENOMIC DNA]</scope>
    <source>
        <strain evidence="6 7">DSM 20178</strain>
    </source>
</reference>
<dbReference type="InterPro" id="IPR046348">
    <property type="entry name" value="SIS_dom_sf"/>
</dbReference>
<dbReference type="InterPro" id="IPR000281">
    <property type="entry name" value="HTH_RpiR"/>
</dbReference>
<dbReference type="GO" id="GO:0003677">
    <property type="term" value="F:DNA binding"/>
    <property type="evidence" value="ECO:0007669"/>
    <property type="project" value="UniProtKB-KW"/>
</dbReference>
<dbReference type="Gene3D" id="3.40.50.10490">
    <property type="entry name" value="Glucose-6-phosphate isomerase like protein, domain 1"/>
    <property type="match status" value="1"/>
</dbReference>
<dbReference type="GO" id="GO:0003700">
    <property type="term" value="F:DNA-binding transcription factor activity"/>
    <property type="evidence" value="ECO:0007669"/>
    <property type="project" value="InterPro"/>
</dbReference>
<evidence type="ECO:0000313" key="7">
    <source>
        <dbReference type="Proteomes" id="UP000051984"/>
    </source>
</evidence>
<protein>
    <recommendedName>
        <fullName evidence="8">Transcriptional regulator</fullName>
    </recommendedName>
</protein>
<evidence type="ECO:0000313" key="6">
    <source>
        <dbReference type="EMBL" id="KRK12806.1"/>
    </source>
</evidence>
<evidence type="ECO:0000259" key="5">
    <source>
        <dbReference type="PROSITE" id="PS51464"/>
    </source>
</evidence>
<feature type="domain" description="HTH rpiR-type" evidence="4">
    <location>
        <begin position="3"/>
        <end position="76"/>
    </location>
</feature>
<dbReference type="eggNOG" id="COG1737">
    <property type="taxonomic scope" value="Bacteria"/>
</dbReference>
<dbReference type="InterPro" id="IPR001347">
    <property type="entry name" value="SIS_dom"/>
</dbReference>
<dbReference type="InterPro" id="IPR036388">
    <property type="entry name" value="WH-like_DNA-bd_sf"/>
</dbReference>
<dbReference type="Pfam" id="PF01418">
    <property type="entry name" value="HTH_6"/>
    <property type="match status" value="1"/>
</dbReference>
<evidence type="ECO:0000256" key="1">
    <source>
        <dbReference type="ARBA" id="ARBA00023015"/>
    </source>
</evidence>
<dbReference type="RefSeq" id="WP_010490898.1">
    <property type="nucleotide sequence ID" value="NZ_AZCT01000004.1"/>
</dbReference>
<dbReference type="InterPro" id="IPR035472">
    <property type="entry name" value="RpiR-like_SIS"/>
</dbReference>
<dbReference type="PANTHER" id="PTHR30514:SF21">
    <property type="entry name" value="RPIR-FAMILY TRANSCRIPTIONAL REGULATOR"/>
    <property type="match status" value="1"/>
</dbReference>
<dbReference type="GO" id="GO:0097367">
    <property type="term" value="F:carbohydrate derivative binding"/>
    <property type="evidence" value="ECO:0007669"/>
    <property type="project" value="InterPro"/>
</dbReference>
<comment type="caution">
    <text evidence="6">The sequence shown here is derived from an EMBL/GenBank/DDBJ whole genome shotgun (WGS) entry which is preliminary data.</text>
</comment>
<evidence type="ECO:0000259" key="4">
    <source>
        <dbReference type="PROSITE" id="PS51071"/>
    </source>
</evidence>
<dbReference type="PATRIC" id="fig|1423816.3.peg.2490"/>
<evidence type="ECO:0000256" key="2">
    <source>
        <dbReference type="ARBA" id="ARBA00023125"/>
    </source>
</evidence>
<dbReference type="PROSITE" id="PS51071">
    <property type="entry name" value="HTH_RPIR"/>
    <property type="match status" value="1"/>
</dbReference>
<keyword evidence="3" id="KW-0804">Transcription</keyword>
<dbReference type="GO" id="GO:1901135">
    <property type="term" value="P:carbohydrate derivative metabolic process"/>
    <property type="evidence" value="ECO:0007669"/>
    <property type="project" value="InterPro"/>
</dbReference>
<dbReference type="SUPFAM" id="SSF53697">
    <property type="entry name" value="SIS domain"/>
    <property type="match status" value="1"/>
</dbReference>
<dbReference type="Gene3D" id="1.10.10.10">
    <property type="entry name" value="Winged helix-like DNA-binding domain superfamily/Winged helix DNA-binding domain"/>
    <property type="match status" value="1"/>
</dbReference>
<sequence>MQEDIFILIESCRLNFTSVEQVIADYHLSKQPTMTIDKLSEHLAVSKSSITRFCKKIGLANYKELVFLYKLSLNNDSTNLSVSSKITAAYHSLATRSDSNYSQAVIDAFCERLHQHKIIHFFGKGFNSYAAADFQFKFSRVGKYVRVIADENSILMSANFANEDELIVVASLRGDDEDLLEAMKIAKQKNIPVLLITSNRYSHLIPHSDVTLLAASLTKEEALGNISPQIPILIQLDMVYERYIHLYADSLSQWLVSEQILHK</sequence>
<gene>
    <name evidence="6" type="ORF">FD51_GL002393</name>
</gene>
<evidence type="ECO:0000256" key="3">
    <source>
        <dbReference type="ARBA" id="ARBA00023163"/>
    </source>
</evidence>
<keyword evidence="1" id="KW-0805">Transcription regulation</keyword>
<dbReference type="PANTHER" id="PTHR30514">
    <property type="entry name" value="GLUCOKINASE"/>
    <property type="match status" value="1"/>
</dbReference>
<dbReference type="InterPro" id="IPR009057">
    <property type="entry name" value="Homeodomain-like_sf"/>
</dbReference>
<dbReference type="Proteomes" id="UP000051984">
    <property type="component" value="Unassembled WGS sequence"/>
</dbReference>
<dbReference type="CDD" id="cd05013">
    <property type="entry name" value="SIS_RpiR"/>
    <property type="match status" value="1"/>
</dbReference>
<evidence type="ECO:0008006" key="8">
    <source>
        <dbReference type="Google" id="ProtNLM"/>
    </source>
</evidence>
<name>A0A0R1ETZ3_LACZE</name>
<dbReference type="InterPro" id="IPR047640">
    <property type="entry name" value="RpiR-like"/>
</dbReference>